<evidence type="ECO:0000313" key="4">
    <source>
        <dbReference type="EMBL" id="PQJ09300.1"/>
    </source>
</evidence>
<dbReference type="Pfam" id="PF04397">
    <property type="entry name" value="LytTR"/>
    <property type="match status" value="1"/>
</dbReference>
<evidence type="ECO:0000259" key="3">
    <source>
        <dbReference type="PROSITE" id="PS50930"/>
    </source>
</evidence>
<sequence>MKPVKVGIVEDEMLIALSIRKALTELGYDTTDPAINYTEALAMIEREKPDILLLDIVLSGSNDGIDLAWKIKENYNIPFIFLTANSDAATVERAKKVSPPAYLVKPFNKDELYTSIEICLHNFSTITAKVPSIEKGNYFINDSLFIKQGQNFIKVRLDEIIFIESDKKYVYIHIEGKKLLVRETMQNYVDIIGSKHIMRVHRSFAINLNHIQSINTDTLIVGGHEVPIGKAYREELLNSLRLG</sequence>
<dbReference type="InterPro" id="IPR046947">
    <property type="entry name" value="LytR-like"/>
</dbReference>
<dbReference type="SMART" id="SM00850">
    <property type="entry name" value="LytTR"/>
    <property type="match status" value="1"/>
</dbReference>
<dbReference type="OrthoDB" id="1646880at2"/>
<dbReference type="PROSITE" id="PS50930">
    <property type="entry name" value="HTH_LYTTR"/>
    <property type="match status" value="1"/>
</dbReference>
<dbReference type="PANTHER" id="PTHR37299">
    <property type="entry name" value="TRANSCRIPTIONAL REGULATOR-RELATED"/>
    <property type="match status" value="1"/>
</dbReference>
<feature type="domain" description="HTH LytTR-type" evidence="3">
    <location>
        <begin position="144"/>
        <end position="242"/>
    </location>
</feature>
<evidence type="ECO:0000256" key="1">
    <source>
        <dbReference type="PROSITE-ProRule" id="PRU00169"/>
    </source>
</evidence>
<dbReference type="GO" id="GO:0003677">
    <property type="term" value="F:DNA binding"/>
    <property type="evidence" value="ECO:0007669"/>
    <property type="project" value="UniProtKB-KW"/>
</dbReference>
<dbReference type="InterPro" id="IPR007492">
    <property type="entry name" value="LytTR_DNA-bd_dom"/>
</dbReference>
<dbReference type="AlphaFoldDB" id="A0A2S7SQY1"/>
<dbReference type="Pfam" id="PF00072">
    <property type="entry name" value="Response_reg"/>
    <property type="match status" value="1"/>
</dbReference>
<feature type="domain" description="Response regulatory" evidence="2">
    <location>
        <begin position="5"/>
        <end position="120"/>
    </location>
</feature>
<keyword evidence="1" id="KW-0597">Phosphoprotein</keyword>
<dbReference type="InterPro" id="IPR001789">
    <property type="entry name" value="Sig_transdc_resp-reg_receiver"/>
</dbReference>
<gene>
    <name evidence="4" type="ORF">CJD36_018805</name>
</gene>
<dbReference type="Proteomes" id="UP000239872">
    <property type="component" value="Unassembled WGS sequence"/>
</dbReference>
<keyword evidence="4" id="KW-0238">DNA-binding</keyword>
<dbReference type="SUPFAM" id="SSF52172">
    <property type="entry name" value="CheY-like"/>
    <property type="match status" value="1"/>
</dbReference>
<name>A0A2S7SQY1_9BACT</name>
<organism evidence="4 5">
    <name type="scientific">Flavipsychrobacter stenotrophus</name>
    <dbReference type="NCBI Taxonomy" id="2077091"/>
    <lineage>
        <taxon>Bacteria</taxon>
        <taxon>Pseudomonadati</taxon>
        <taxon>Bacteroidota</taxon>
        <taxon>Chitinophagia</taxon>
        <taxon>Chitinophagales</taxon>
        <taxon>Chitinophagaceae</taxon>
        <taxon>Flavipsychrobacter</taxon>
    </lineage>
</organism>
<keyword evidence="5" id="KW-1185">Reference proteome</keyword>
<accession>A0A2S7SQY1</accession>
<dbReference type="CDD" id="cd17534">
    <property type="entry name" value="REC_DC-like"/>
    <property type="match status" value="1"/>
</dbReference>
<comment type="caution">
    <text evidence="4">The sequence shown here is derived from an EMBL/GenBank/DDBJ whole genome shotgun (WGS) entry which is preliminary data.</text>
</comment>
<dbReference type="PROSITE" id="PS50110">
    <property type="entry name" value="RESPONSE_REGULATORY"/>
    <property type="match status" value="1"/>
</dbReference>
<dbReference type="InterPro" id="IPR011006">
    <property type="entry name" value="CheY-like_superfamily"/>
</dbReference>
<dbReference type="Gene3D" id="2.40.50.1020">
    <property type="entry name" value="LytTr DNA-binding domain"/>
    <property type="match status" value="1"/>
</dbReference>
<reference evidence="4 5" key="1">
    <citation type="submission" date="2018-01" db="EMBL/GenBank/DDBJ databases">
        <title>A novel member of the phylum Bacteroidetes isolated from glacier ice.</title>
        <authorList>
            <person name="Liu Q."/>
            <person name="Xin Y.-H."/>
        </authorList>
    </citation>
    <scope>NUCLEOTIDE SEQUENCE [LARGE SCALE GENOMIC DNA]</scope>
    <source>
        <strain evidence="4 5">RB1R16</strain>
    </source>
</reference>
<dbReference type="GO" id="GO:0000156">
    <property type="term" value="F:phosphorelay response regulator activity"/>
    <property type="evidence" value="ECO:0007669"/>
    <property type="project" value="InterPro"/>
</dbReference>
<dbReference type="SMART" id="SM00448">
    <property type="entry name" value="REC"/>
    <property type="match status" value="1"/>
</dbReference>
<dbReference type="Gene3D" id="3.40.50.2300">
    <property type="match status" value="1"/>
</dbReference>
<evidence type="ECO:0000259" key="2">
    <source>
        <dbReference type="PROSITE" id="PS50110"/>
    </source>
</evidence>
<protein>
    <submittedName>
        <fullName evidence="4">DNA-binding response regulator</fullName>
    </submittedName>
</protein>
<dbReference type="RefSeq" id="WP_105040750.1">
    <property type="nucleotide sequence ID" value="NZ_PPSL01000006.1"/>
</dbReference>
<dbReference type="PANTHER" id="PTHR37299:SF1">
    <property type="entry name" value="STAGE 0 SPORULATION PROTEIN A HOMOLOG"/>
    <property type="match status" value="1"/>
</dbReference>
<dbReference type="EMBL" id="PPSL01000006">
    <property type="protein sequence ID" value="PQJ09300.1"/>
    <property type="molecule type" value="Genomic_DNA"/>
</dbReference>
<proteinExistence type="predicted"/>
<feature type="modified residue" description="4-aspartylphosphate" evidence="1">
    <location>
        <position position="55"/>
    </location>
</feature>
<evidence type="ECO:0000313" key="5">
    <source>
        <dbReference type="Proteomes" id="UP000239872"/>
    </source>
</evidence>